<evidence type="ECO:0000313" key="1">
    <source>
        <dbReference type="EMBL" id="MDH6199162.1"/>
    </source>
</evidence>
<sequence length="51" mass="6008">MWPDLHKRHRMAGFNSRQLHKRRAAEMRPFFVVQWSETTKECHSGGGHGMS</sequence>
<dbReference type="Proteomes" id="UP001160130">
    <property type="component" value="Unassembled WGS sequence"/>
</dbReference>
<protein>
    <submittedName>
        <fullName evidence="1">Uncharacterized protein</fullName>
    </submittedName>
</protein>
<comment type="caution">
    <text evidence="1">The sequence shown here is derived from an EMBL/GenBank/DDBJ whole genome shotgun (WGS) entry which is preliminary data.</text>
</comment>
<gene>
    <name evidence="1" type="ORF">M2272_005830</name>
</gene>
<accession>A0ABT6L882</accession>
<reference evidence="1 2" key="1">
    <citation type="submission" date="2023-04" db="EMBL/GenBank/DDBJ databases">
        <title>Forest soil microbial communities from Buena Vista Peninsula, Colon Province, Panama.</title>
        <authorList>
            <person name="Bouskill N."/>
        </authorList>
    </citation>
    <scope>NUCLEOTIDE SEQUENCE [LARGE SCALE GENOMIC DNA]</scope>
    <source>
        <strain evidence="1 2">AC80</strain>
    </source>
</reference>
<evidence type="ECO:0000313" key="2">
    <source>
        <dbReference type="Proteomes" id="UP001160130"/>
    </source>
</evidence>
<dbReference type="EMBL" id="JARXVE010000016">
    <property type="protein sequence ID" value="MDH6199162.1"/>
    <property type="molecule type" value="Genomic_DNA"/>
</dbReference>
<name>A0ABT6L882_9MYCO</name>
<keyword evidence="2" id="KW-1185">Reference proteome</keyword>
<organism evidence="1 2">
    <name type="scientific">Mycolicibacterium frederiksbergense</name>
    <dbReference type="NCBI Taxonomy" id="117567"/>
    <lineage>
        <taxon>Bacteria</taxon>
        <taxon>Bacillati</taxon>
        <taxon>Actinomycetota</taxon>
        <taxon>Actinomycetes</taxon>
        <taxon>Mycobacteriales</taxon>
        <taxon>Mycobacteriaceae</taxon>
        <taxon>Mycolicibacterium</taxon>
    </lineage>
</organism>
<proteinExistence type="predicted"/>